<feature type="region of interest" description="Disordered" evidence="2">
    <location>
        <begin position="598"/>
        <end position="650"/>
    </location>
</feature>
<dbReference type="PANTHER" id="PTHR21563:SF3">
    <property type="entry name" value="ZINC FINGER C3H1 DOMAIN-CONTAINING PROTEIN"/>
    <property type="match status" value="1"/>
</dbReference>
<feature type="region of interest" description="Disordered" evidence="2">
    <location>
        <begin position="469"/>
        <end position="488"/>
    </location>
</feature>
<proteinExistence type="predicted"/>
<feature type="compositionally biased region" description="Basic and acidic residues" evidence="2">
    <location>
        <begin position="295"/>
        <end position="340"/>
    </location>
</feature>
<dbReference type="EMBL" id="JBJQND010000003">
    <property type="protein sequence ID" value="KAL3883330.1"/>
    <property type="molecule type" value="Genomic_DNA"/>
</dbReference>
<protein>
    <submittedName>
        <fullName evidence="3">Uncharacterized protein</fullName>
    </submittedName>
</protein>
<dbReference type="InterPro" id="IPR003107">
    <property type="entry name" value="HAT"/>
</dbReference>
<feature type="region of interest" description="Disordered" evidence="2">
    <location>
        <begin position="211"/>
        <end position="282"/>
    </location>
</feature>
<feature type="compositionally biased region" description="Acidic residues" evidence="2">
    <location>
        <begin position="272"/>
        <end position="282"/>
    </location>
</feature>
<comment type="caution">
    <text evidence="3">The sequence shown here is derived from an EMBL/GenBank/DDBJ whole genome shotgun (WGS) entry which is preliminary data.</text>
</comment>
<feature type="compositionally biased region" description="Basic and acidic residues" evidence="2">
    <location>
        <begin position="14"/>
        <end position="23"/>
    </location>
</feature>
<feature type="region of interest" description="Disordered" evidence="2">
    <location>
        <begin position="294"/>
        <end position="438"/>
    </location>
</feature>
<feature type="compositionally biased region" description="Low complexity" evidence="2">
    <location>
        <begin position="852"/>
        <end position="863"/>
    </location>
</feature>
<name>A0ABD3XEI8_SINWO</name>
<accession>A0ABD3XEI8</accession>
<evidence type="ECO:0000256" key="1">
    <source>
        <dbReference type="SAM" id="Coils"/>
    </source>
</evidence>
<gene>
    <name evidence="3" type="ORF">ACJMK2_029605</name>
</gene>
<feature type="compositionally biased region" description="Basic and acidic residues" evidence="2">
    <location>
        <begin position="176"/>
        <end position="189"/>
    </location>
</feature>
<dbReference type="SUPFAM" id="SSF48452">
    <property type="entry name" value="TPR-like"/>
    <property type="match status" value="1"/>
</dbReference>
<dbReference type="InterPro" id="IPR039278">
    <property type="entry name" value="Red1"/>
</dbReference>
<feature type="compositionally biased region" description="Pro residues" evidence="2">
    <location>
        <begin position="598"/>
        <end position="644"/>
    </location>
</feature>
<feature type="coiled-coil region" evidence="1">
    <location>
        <begin position="1126"/>
        <end position="1164"/>
    </location>
</feature>
<keyword evidence="4" id="KW-1185">Reference proteome</keyword>
<feature type="region of interest" description="Disordered" evidence="2">
    <location>
        <begin position="846"/>
        <end position="867"/>
    </location>
</feature>
<feature type="compositionally biased region" description="Low complexity" evidence="2">
    <location>
        <begin position="754"/>
        <end position="769"/>
    </location>
</feature>
<dbReference type="SMART" id="SM00386">
    <property type="entry name" value="HAT"/>
    <property type="match status" value="4"/>
</dbReference>
<evidence type="ECO:0000313" key="3">
    <source>
        <dbReference type="EMBL" id="KAL3883330.1"/>
    </source>
</evidence>
<feature type="compositionally biased region" description="Basic and acidic residues" evidence="2">
    <location>
        <begin position="221"/>
        <end position="271"/>
    </location>
</feature>
<feature type="region of interest" description="Disordered" evidence="2">
    <location>
        <begin position="726"/>
        <end position="776"/>
    </location>
</feature>
<keyword evidence="1" id="KW-0175">Coiled coil</keyword>
<dbReference type="Gene3D" id="1.25.40.10">
    <property type="entry name" value="Tetratricopeptide repeat domain"/>
    <property type="match status" value="3"/>
</dbReference>
<feature type="region of interest" description="Disordered" evidence="2">
    <location>
        <begin position="1"/>
        <end position="109"/>
    </location>
</feature>
<feature type="compositionally biased region" description="Polar residues" evidence="2">
    <location>
        <begin position="44"/>
        <end position="58"/>
    </location>
</feature>
<evidence type="ECO:0000313" key="4">
    <source>
        <dbReference type="Proteomes" id="UP001634394"/>
    </source>
</evidence>
<feature type="coiled-coil region" evidence="1">
    <location>
        <begin position="1004"/>
        <end position="1052"/>
    </location>
</feature>
<feature type="compositionally biased region" description="Acidic residues" evidence="2">
    <location>
        <begin position="24"/>
        <end position="33"/>
    </location>
</feature>
<feature type="region of interest" description="Disordered" evidence="2">
    <location>
        <begin position="174"/>
        <end position="193"/>
    </location>
</feature>
<evidence type="ECO:0000256" key="2">
    <source>
        <dbReference type="SAM" id="MobiDB-lite"/>
    </source>
</evidence>
<dbReference type="Proteomes" id="UP001634394">
    <property type="component" value="Unassembled WGS sequence"/>
</dbReference>
<dbReference type="InterPro" id="IPR011990">
    <property type="entry name" value="TPR-like_helical_dom_sf"/>
</dbReference>
<reference evidence="3 4" key="1">
    <citation type="submission" date="2024-11" db="EMBL/GenBank/DDBJ databases">
        <title>Chromosome-level genome assembly of the freshwater bivalve Anodonta woodiana.</title>
        <authorList>
            <person name="Chen X."/>
        </authorList>
    </citation>
    <scope>NUCLEOTIDE SEQUENCE [LARGE SCALE GENOMIC DNA]</scope>
    <source>
        <strain evidence="3">MN2024</strain>
        <tissue evidence="3">Gills</tissue>
    </source>
</reference>
<sequence>MLGDKMDMINTINLKEDSTKEEGELSDDADEEPKENVLFVGPFSRSQPWTGLHTSGRNSRGRRKANPNVHPHPDLVPEAYARSSNRDFSKRVSNYGRPHFRGRSPSPPLPPRIPFLMDINTEPIYPQRLTLPPQQYLRERLPSHYENWQGGNRVHNSPSSRLWERRRLRPAILTRSARDGTRDTSRSDNDDGTDFEALLETYRHIQEQLASLNQEDTSFGEGEKKQEETRGESSDQRDYEAKNSSKNDSEIIATLKEENVSEQSVAEKKMEEEDEEEEELDLQELRRIALASKEANARKKEQALLEEKAKAEAHAAAIAEEKKSMQAKDEKIAYIHEEKRKSKTNLASNNISRDDQKASQPQHRKPTMKSFSGSGRRNPYRDRDRRPVQHTPRQQSYRPNTKWRKPSELERRQLGERRRQQESNVERKKQESARVKQEFQTREIQKILTLDDPEEQVQRFLKLLDRTDFSSKNKSPTSQSGEQRFPGDKIQPTVKQELTMLVTELQDNYEEVEMDIDSEPSSPAMTTEVSVELQLEPDFISAMQPLGYFGMEEMSLPYSSVWMGPPAMPHHHYPHFFQSQQFQQPYFHLSEPVVLPPLLPEEPPLNPPLPSEPPPPLEQPPPPPSEDFKPPLPLEPPPPPPPPEEPPEEVSVVVEQVEAKTYARPCYINDSDTRSDQIKIISSAGSSVTLKSIEQVLAEARKQSTIEQDIRPNLRVIQSVDMITQPSIPPADTKILLPPPPPPLRSPQTDVAIPEESSSVEESIQQSIQETEDTHTAEKCFKEDEDEDEADMLREQLLKTIAIKRKAEGMKVTPTFHMNERTVSGAELQQDVSGIHQDSPLETFVTTKGDYSPSSSRSESPGPTVTIPKITQPKKILRHQQIQQLMNLPVHKPVVINLGEDSSDDDETVSFPGGCQKPNPVLSDLDLFLKEARQSTQSVQQPQMDWNVNKKLPHQAEHWKMREMMKHRVHHYEEEHLKMGTGITKDQALLRTLVEKATKYLKSLKLSEAKVEKLTEQLVAAEKIALANKEQLEKAKKQARLVKDRLLNKKKDYEVLERTLLQVGREAFGEQYSLKTSSGEATVGPKRKFVPETGTIEAGIKKKNLLQVENLRITITNQPQKKPVAIKMSAEDIARKKEQLQKLAVEYEKRLRLLKQEQLEQEMKAKENNRPVKVMNKPVKEIPRLEVIELDPVTEALEEEKPNSRRRSLLEMNPSTKPNITIDENKSSRIDYNTSCSGNNDQTAWCMPEGEALSRLCEMRLHRTDEVLHSLSDEHFVPSSTLQNLSALLPHFKEIPGLHLWKKETPQAQNTDVHQPVEFTYRSPLLHFKAYRQHQGHYSMSEKEILQDIVSYCPEIAGVTRVTPVMKYSKIIADYVDGLLKQHQGRLNINEMCLLLISRIKEWNKKNKSNSVLFEARAWKPVMESITENTDMMKPLEKEFKEKPKTSYVLVCKEPMRRDEAQLAAKKKVDEMLHVYKVKDEEFACCTDVSTVMDTETGEQDIRYYGSGTDFQVLEEAVLENPHDEQLWMKLARRKLNNTKQSPDMCLDHALNVLARGLEANKNSFDLWYQYLTLYSHHLEATDLASMCHTALKYVRHRKIFWLEALENLSSPSPSQTVVLNLEDRTVLWLSYCHLKAFRTLPPQLFDQAHPMSGRIVCKDSLIFTWFKISNERNLAEEVLSDLRRAIQACLCDISEEAPLPRQTLHLYQNLIYLLQTQSRFEDALNVCREILMNDPTLVEVWLIVANLYAMSGSTEATRQVFADALEANPFSATVYHHAALYEMKQGENDKALAELEKCALSFFDIGMNEEWDPNNAYCDILERPLPLNYKPVPYKPEVSVGTIKEEKLYLWINFCLLLEVQGDTAQALDMYETALNAFTDVDHVTKIWLSYFDYQYRCIQRKSGNIAESLKFTSLFQRCLMTLPTKFPVPHHSGEFYQNYTHVNQVINFCLSCLPPDSLSANLEKILTLMPTNIHLVLRACKELLDEDNTHSARIMCNPLVFDNTANIQIWKLVISLATKQKDSKEIRKLFHRAVKAVPFSSELWNDFLLFEFTEGQRSKDVAMEILSQCQDLGVSVDKSILFGIQNRT</sequence>
<organism evidence="3 4">
    <name type="scientific">Sinanodonta woodiana</name>
    <name type="common">Chinese pond mussel</name>
    <name type="synonym">Anodonta woodiana</name>
    <dbReference type="NCBI Taxonomy" id="1069815"/>
    <lineage>
        <taxon>Eukaryota</taxon>
        <taxon>Metazoa</taxon>
        <taxon>Spiralia</taxon>
        <taxon>Lophotrochozoa</taxon>
        <taxon>Mollusca</taxon>
        <taxon>Bivalvia</taxon>
        <taxon>Autobranchia</taxon>
        <taxon>Heteroconchia</taxon>
        <taxon>Palaeoheterodonta</taxon>
        <taxon>Unionida</taxon>
        <taxon>Unionoidea</taxon>
        <taxon>Unionidae</taxon>
        <taxon>Unioninae</taxon>
        <taxon>Sinanodonta</taxon>
    </lineage>
</organism>
<feature type="compositionally biased region" description="Basic and acidic residues" evidence="2">
    <location>
        <begin position="405"/>
        <end position="438"/>
    </location>
</feature>
<dbReference type="PANTHER" id="PTHR21563">
    <property type="entry name" value="ZINC FINGER C3H1 DOMAIN-CONTAINING PROTEIN"/>
    <property type="match status" value="1"/>
</dbReference>
<feature type="compositionally biased region" description="Polar residues" evidence="2">
    <location>
        <begin position="472"/>
        <end position="482"/>
    </location>
</feature>